<dbReference type="AlphaFoldDB" id="A0A7Z3GRR3"/>
<dbReference type="KEGG" id="pmui:G4G71_22385"/>
<protein>
    <submittedName>
        <fullName evidence="2">Phage tail assembly protein</fullName>
    </submittedName>
</protein>
<gene>
    <name evidence="1" type="ORF">G4G71_10895</name>
    <name evidence="2" type="ORF">G4G71_22385</name>
</gene>
<evidence type="ECO:0000313" key="1">
    <source>
        <dbReference type="EMBL" id="QJP08356.1"/>
    </source>
</evidence>
<sequence>MTEKKIPEWLSLSADVAVVKLSKPVTCNGVEVDDLSLRAPTVRDIRMASKLAYDDEERELNLFAALIRIGRDELEDLKLSDYQRLQHAYFMLVREDSE</sequence>
<dbReference type="Pfam" id="PF10109">
    <property type="entry name" value="Phage_TAC_7"/>
    <property type="match status" value="1"/>
</dbReference>
<dbReference type="InterPro" id="IPR019289">
    <property type="entry name" value="Phage_tail_E/E"/>
</dbReference>
<keyword evidence="3" id="KW-1185">Reference proteome</keyword>
<evidence type="ECO:0000313" key="2">
    <source>
        <dbReference type="EMBL" id="QJP10500.1"/>
    </source>
</evidence>
<evidence type="ECO:0000313" key="3">
    <source>
        <dbReference type="Proteomes" id="UP000502549"/>
    </source>
</evidence>
<dbReference type="EMBL" id="CP048833">
    <property type="protein sequence ID" value="QJP10500.1"/>
    <property type="molecule type" value="Genomic_DNA"/>
</dbReference>
<dbReference type="EMBL" id="CP048833">
    <property type="protein sequence ID" value="QJP08356.1"/>
    <property type="molecule type" value="Genomic_DNA"/>
</dbReference>
<proteinExistence type="predicted"/>
<dbReference type="Proteomes" id="UP000502549">
    <property type="component" value="Chromosome"/>
</dbReference>
<accession>A0A7Z3GRR3</accession>
<name>A0A7Z3GRR3_9PSED</name>
<dbReference type="RefSeq" id="WP_169937527.1">
    <property type="nucleotide sequence ID" value="NZ_CP048833.1"/>
</dbReference>
<reference evidence="2 3" key="1">
    <citation type="submission" date="2020-02" db="EMBL/GenBank/DDBJ databases">
        <title>Complete genome sequence of Pseudomonas multiresinivorans ORNL1.</title>
        <authorList>
            <person name="Podar M."/>
        </authorList>
    </citation>
    <scope>NUCLEOTIDE SEQUENCE [LARGE SCALE GENOMIC DNA]</scope>
    <source>
        <strain evidence="3">populi</strain>
        <strain evidence="2">Populi</strain>
    </source>
</reference>
<organism evidence="2 3">
    <name type="scientific">Pseudomonas multiresinivorans</name>
    <dbReference type="NCBI Taxonomy" id="95301"/>
    <lineage>
        <taxon>Bacteria</taxon>
        <taxon>Pseudomonadati</taxon>
        <taxon>Pseudomonadota</taxon>
        <taxon>Gammaproteobacteria</taxon>
        <taxon>Pseudomonadales</taxon>
        <taxon>Pseudomonadaceae</taxon>
        <taxon>Pseudomonas</taxon>
    </lineage>
</organism>
<dbReference type="KEGG" id="pmui:G4G71_10895"/>